<evidence type="ECO:0000313" key="3">
    <source>
        <dbReference type="EMBL" id="KAF5879374.1"/>
    </source>
</evidence>
<gene>
    <name evidence="3" type="ORF">Bfra_006583</name>
</gene>
<dbReference type="Pfam" id="PF17111">
    <property type="entry name" value="PigL_N"/>
    <property type="match status" value="1"/>
</dbReference>
<name>A0A8H6EP81_9HELO</name>
<feature type="compositionally biased region" description="Polar residues" evidence="1">
    <location>
        <begin position="218"/>
        <end position="236"/>
    </location>
</feature>
<protein>
    <recommendedName>
        <fullName evidence="2">Azaphilone pigments biosynthesis cluster protein L N-terminal domain-containing protein</fullName>
    </recommendedName>
</protein>
<evidence type="ECO:0000259" key="2">
    <source>
        <dbReference type="Pfam" id="PF17111"/>
    </source>
</evidence>
<dbReference type="AlphaFoldDB" id="A0A8H6EP81"/>
<dbReference type="RefSeq" id="XP_037198318.1">
    <property type="nucleotide sequence ID" value="XM_037336952.1"/>
</dbReference>
<reference evidence="3 4" key="1">
    <citation type="journal article" date="2020" name="Phytopathology">
        <title>A high-quality genome resource of Botrytis fragariae, a new and rapidly spreading fungal pathogen causing strawberry gray mold in the U.S.A.</title>
        <authorList>
            <person name="Wu Y."/>
            <person name="Saski C.A."/>
            <person name="Schnabel G."/>
            <person name="Xiao S."/>
            <person name="Hu M."/>
        </authorList>
    </citation>
    <scope>NUCLEOTIDE SEQUENCE [LARGE SCALE GENOMIC DNA]</scope>
    <source>
        <strain evidence="3 4">BVB16</strain>
    </source>
</reference>
<comment type="caution">
    <text evidence="3">The sequence shown here is derived from an EMBL/GenBank/DDBJ whole genome shotgun (WGS) entry which is preliminary data.</text>
</comment>
<keyword evidence="4" id="KW-1185">Reference proteome</keyword>
<proteinExistence type="predicted"/>
<dbReference type="OrthoDB" id="432483at2759"/>
<dbReference type="InterPro" id="IPR031348">
    <property type="entry name" value="PigL_N"/>
</dbReference>
<accession>A0A8H6EP81</accession>
<dbReference type="Proteomes" id="UP000531561">
    <property type="component" value="Unassembled WGS sequence"/>
</dbReference>
<feature type="domain" description="Azaphilone pigments biosynthesis cluster protein L N-terminal" evidence="2">
    <location>
        <begin position="2"/>
        <end position="217"/>
    </location>
</feature>
<organism evidence="3 4">
    <name type="scientific">Botrytis fragariae</name>
    <dbReference type="NCBI Taxonomy" id="1964551"/>
    <lineage>
        <taxon>Eukaryota</taxon>
        <taxon>Fungi</taxon>
        <taxon>Dikarya</taxon>
        <taxon>Ascomycota</taxon>
        <taxon>Pezizomycotina</taxon>
        <taxon>Leotiomycetes</taxon>
        <taxon>Helotiales</taxon>
        <taxon>Sclerotiniaceae</taxon>
        <taxon>Botrytis</taxon>
    </lineage>
</organism>
<evidence type="ECO:0000256" key="1">
    <source>
        <dbReference type="SAM" id="MobiDB-lite"/>
    </source>
</evidence>
<dbReference type="EMBL" id="JABFCT010000001">
    <property type="protein sequence ID" value="KAF5879374.1"/>
    <property type="molecule type" value="Genomic_DNA"/>
</dbReference>
<evidence type="ECO:0000313" key="4">
    <source>
        <dbReference type="Proteomes" id="UP000531561"/>
    </source>
</evidence>
<feature type="region of interest" description="Disordered" evidence="1">
    <location>
        <begin position="205"/>
        <end position="236"/>
    </location>
</feature>
<dbReference type="GeneID" id="59260644"/>
<sequence length="316" mass="34913">MADVLATGSAVVGIIVAAFHSARLLRDDFSAVKNAGETIKPIVDDLNSVVNVLSSLDATAKKSNQAQGVPSEIDNDNFKTAAKNCNRICTAFRENLVKWIRHPSNNKMDWRDRFRVGFLAEKELLEFNRQLVACKGTFTIALQMATFSVALRQTHKTESVIERLDDTNKRINQAGLVVRDRIDNLEYQLQRVTIEEVSVLDEDESQVLSHSSDREKSQAMSDSTTNEASQSLPQPSLQEMMDIFEKTWKTALAEVASQRIKIGKVTQASNAKAVVGVHGLKNVNEMNVEIDDVSVGQGSWSLVGVSDGVDLNAFFK</sequence>